<gene>
    <name evidence="2" type="ORF">ACFSAH_17275</name>
</gene>
<comment type="caution">
    <text evidence="2">The sequence shown here is derived from an EMBL/GenBank/DDBJ whole genome shotgun (WGS) entry which is preliminary data.</text>
</comment>
<dbReference type="InterPro" id="IPR036188">
    <property type="entry name" value="FAD/NAD-bd_sf"/>
</dbReference>
<evidence type="ECO:0000313" key="2">
    <source>
        <dbReference type="EMBL" id="MFD1631630.1"/>
    </source>
</evidence>
<protein>
    <submittedName>
        <fullName evidence="2">FAD/NAD(P)-binding protein</fullName>
    </submittedName>
</protein>
<accession>A0ABW4IFV7</accession>
<reference evidence="3" key="1">
    <citation type="journal article" date="2019" name="Int. J. Syst. Evol. Microbiol.">
        <title>The Global Catalogue of Microorganisms (GCM) 10K type strain sequencing project: providing services to taxonomists for standard genome sequencing and annotation.</title>
        <authorList>
            <consortium name="The Broad Institute Genomics Platform"/>
            <consortium name="The Broad Institute Genome Sequencing Center for Infectious Disease"/>
            <person name="Wu L."/>
            <person name="Ma J."/>
        </authorList>
    </citation>
    <scope>NUCLEOTIDE SEQUENCE [LARGE SCALE GENOMIC DNA]</scope>
    <source>
        <strain evidence="3">CCUG 53762</strain>
    </source>
</reference>
<evidence type="ECO:0000313" key="3">
    <source>
        <dbReference type="Proteomes" id="UP001597118"/>
    </source>
</evidence>
<dbReference type="InterPro" id="IPR038732">
    <property type="entry name" value="HpyO/CreE_NAD-binding"/>
</dbReference>
<keyword evidence="3" id="KW-1185">Reference proteome</keyword>
<dbReference type="RefSeq" id="WP_379663998.1">
    <property type="nucleotide sequence ID" value="NZ_JBHUDG010000049.1"/>
</dbReference>
<proteinExistence type="predicted"/>
<organism evidence="2 3">
    <name type="scientific">Pseudopedobacter beijingensis</name>
    <dbReference type="NCBI Taxonomy" id="1207056"/>
    <lineage>
        <taxon>Bacteria</taxon>
        <taxon>Pseudomonadati</taxon>
        <taxon>Bacteroidota</taxon>
        <taxon>Sphingobacteriia</taxon>
        <taxon>Sphingobacteriales</taxon>
        <taxon>Sphingobacteriaceae</taxon>
        <taxon>Pseudopedobacter</taxon>
    </lineage>
</organism>
<dbReference type="Pfam" id="PF13454">
    <property type="entry name" value="NAD_binding_9"/>
    <property type="match status" value="1"/>
</dbReference>
<sequence>MKAKDHICRVAIVGGGPSGLLMYKRLIESNKKWNIDVFEKKQIVGAGMPYSRDGALDEHITNVSGNEIPSLVTSVEDWLKSEDSDTLHRFHIDADKFNDYKVLPRLLFGRYLSDQFHLLEKRAKQKGMPTTIHYCAEVTDIVDSPETGLVTIVVNQNERLEYERVVICTGHYWPKDKEDISKHYFESPYPPSKLTIRLNHPVAIKGSSLTAIDAIRTLARNNGVFQRDDNAKLSYQLDPESKGFRIVLHSRNGMLPVVRFHLKDSHLAQNAILSDEEIAEVRNQNEGFLPLDYIFQRIFLAKLEMQDPEFYGRVKHLDMEGFVEEMMVLRENVQPFLLLRAEYVEAEKSINRKETIYWKEALAILSFVMNYPAKYFSAEDTIRLQKSLMPLISIVIAFVPQSSVLEMLALHEAGILDIVAVGNDSEIEMSEEKGAVYHYTMEDGKAVSHHFKTFIDCVGQPHLLYRNIPFPSLISNRTISPAKIIFRNQANGKQEFNEGNKKVIQEQGGFYLQVPGIRINDYFQVVDAYGALNERIYMMAVPFIGGYNPDYSGLDFGEAASARVLKRLIEHE</sequence>
<name>A0ABW4IFV7_9SPHI</name>
<dbReference type="PANTHER" id="PTHR40254">
    <property type="entry name" value="BLR0577 PROTEIN"/>
    <property type="match status" value="1"/>
</dbReference>
<dbReference type="EMBL" id="JBHUDG010000049">
    <property type="protein sequence ID" value="MFD1631630.1"/>
    <property type="molecule type" value="Genomic_DNA"/>
</dbReference>
<dbReference type="Gene3D" id="3.50.50.60">
    <property type="entry name" value="FAD/NAD(P)-binding domain"/>
    <property type="match status" value="1"/>
</dbReference>
<dbReference type="SUPFAM" id="SSF51905">
    <property type="entry name" value="FAD/NAD(P)-binding domain"/>
    <property type="match status" value="1"/>
</dbReference>
<dbReference type="InterPro" id="IPR052189">
    <property type="entry name" value="L-asp_N-monooxygenase_NS-form"/>
</dbReference>
<feature type="domain" description="FAD-dependent urate hydroxylase HpyO/Asp monooxygenase CreE-like FAD/NAD(P)-binding" evidence="1">
    <location>
        <begin position="11"/>
        <end position="171"/>
    </location>
</feature>
<dbReference type="PANTHER" id="PTHR40254:SF1">
    <property type="entry name" value="BLR0577 PROTEIN"/>
    <property type="match status" value="1"/>
</dbReference>
<evidence type="ECO:0000259" key="1">
    <source>
        <dbReference type="Pfam" id="PF13454"/>
    </source>
</evidence>
<dbReference type="Proteomes" id="UP001597118">
    <property type="component" value="Unassembled WGS sequence"/>
</dbReference>